<reference evidence="1 2" key="1">
    <citation type="submission" date="2017-08" db="EMBL/GenBank/DDBJ databases">
        <authorList>
            <person name="de Groot N.N."/>
        </authorList>
    </citation>
    <scope>NUCLEOTIDE SEQUENCE [LARGE SCALE GENOMIC DNA]</scope>
    <source>
        <strain evidence="1 2">JC85</strain>
    </source>
</reference>
<proteinExistence type="predicted"/>
<evidence type="ECO:0000313" key="2">
    <source>
        <dbReference type="Proteomes" id="UP000219167"/>
    </source>
</evidence>
<dbReference type="OrthoDB" id="7632164at2"/>
<sequence length="156" mass="16760">MLKIERFTSLARSYGSNIDLWPVEVQADALSLLKISKVARTVLAEERLMDDVLAAARRHQEISLWSPGERNAALVRLRTNVAARIAPAPSGPIPFGARLFAHVRGLWPDLNWIGLSSGSGIAVAAGLFIGMHSPNLPASGDLLSTLQVASIPIFAE</sequence>
<accession>A0A285V289</accession>
<protein>
    <submittedName>
        <fullName evidence="1">Uncharacterized protein</fullName>
    </submittedName>
</protein>
<dbReference type="RefSeq" id="WP_097143275.1">
    <property type="nucleotide sequence ID" value="NZ_OBQD01000040.1"/>
</dbReference>
<keyword evidence="2" id="KW-1185">Reference proteome</keyword>
<dbReference type="EMBL" id="OBQD01000040">
    <property type="protein sequence ID" value="SOC48133.1"/>
    <property type="molecule type" value="Genomic_DNA"/>
</dbReference>
<dbReference type="Proteomes" id="UP000219167">
    <property type="component" value="Unassembled WGS sequence"/>
</dbReference>
<evidence type="ECO:0000313" key="1">
    <source>
        <dbReference type="EMBL" id="SOC48133.1"/>
    </source>
</evidence>
<gene>
    <name evidence="1" type="ORF">SAMN05892877_1403</name>
</gene>
<name>A0A285V289_9HYPH</name>
<dbReference type="AlphaFoldDB" id="A0A285V289"/>
<organism evidence="1 2">
    <name type="scientific">Rhizobium subbaraonis</name>
    <dbReference type="NCBI Taxonomy" id="908946"/>
    <lineage>
        <taxon>Bacteria</taxon>
        <taxon>Pseudomonadati</taxon>
        <taxon>Pseudomonadota</taxon>
        <taxon>Alphaproteobacteria</taxon>
        <taxon>Hyphomicrobiales</taxon>
        <taxon>Rhizobiaceae</taxon>
        <taxon>Rhizobium/Agrobacterium group</taxon>
        <taxon>Rhizobium</taxon>
    </lineage>
</organism>